<evidence type="ECO:0000313" key="3">
    <source>
        <dbReference type="Proteomes" id="UP001143981"/>
    </source>
</evidence>
<evidence type="ECO:0000313" key="2">
    <source>
        <dbReference type="EMBL" id="KAJ1727510.1"/>
    </source>
</evidence>
<gene>
    <name evidence="2" type="ORF">LPJ61_004531</name>
</gene>
<keyword evidence="3" id="KW-1185">Reference proteome</keyword>
<evidence type="ECO:0008006" key="4">
    <source>
        <dbReference type="Google" id="ProtNLM"/>
    </source>
</evidence>
<proteinExistence type="predicted"/>
<reference evidence="2" key="1">
    <citation type="submission" date="2022-07" db="EMBL/GenBank/DDBJ databases">
        <title>Phylogenomic reconstructions and comparative analyses of Kickxellomycotina fungi.</title>
        <authorList>
            <person name="Reynolds N.K."/>
            <person name="Stajich J.E."/>
            <person name="Barry K."/>
            <person name="Grigoriev I.V."/>
            <person name="Crous P."/>
            <person name="Smith M.E."/>
        </authorList>
    </citation>
    <scope>NUCLEOTIDE SEQUENCE</scope>
    <source>
        <strain evidence="2">BCRC 34381</strain>
    </source>
</reference>
<evidence type="ECO:0000256" key="1">
    <source>
        <dbReference type="SAM" id="MobiDB-lite"/>
    </source>
</evidence>
<feature type="compositionally biased region" description="Polar residues" evidence="1">
    <location>
        <begin position="140"/>
        <end position="156"/>
    </location>
</feature>
<dbReference type="EMBL" id="JANBOI010001074">
    <property type="protein sequence ID" value="KAJ1727510.1"/>
    <property type="molecule type" value="Genomic_DNA"/>
</dbReference>
<sequence length="488" mass="52059">MLIDEHDEIVSADAEAVEALRGPLEEWDDSGEVHVLRDGSCSGRLHKYWAFIERLEVGSSSNSSSASAHHYLVIRRSEDDAVVWMQVCIHAVEPRDGRSLYMWNVHDISGSARCLEMSRMPADQEYELSLESDGMPHSPLLTQSPDARPSSDPQPRTQLAGLLAGAVASEEFAVLHLTGFGAVDAVFPRRLLGWDEADILDRSFVGLLCPEDRAFFCSALRRCYHDGIPQRLALKIAPAMLPSNADATLHKGNGDELPPRDYVACDVTVLLPESVQQPVLVVRASDSQWRRRGACLSDSQTRSTDSLRHAVSRMQMDSVHVQAAGSPPVSLGQVREATQGAAAGCTQPHPDPTPTSVNLGEAATLVPGCVARSTLPLVAKAATGDVSATQSGGDRQPKAPLSLAGATMAIPMCDIFTVAARQPLSSAMAASKQPALPLACNSSETVLGRFSSIGSTLASVLERAGNHIAHTQSLCAAIGGAADDHKRM</sequence>
<dbReference type="Proteomes" id="UP001143981">
    <property type="component" value="Unassembled WGS sequence"/>
</dbReference>
<protein>
    <recommendedName>
        <fullName evidence="4">PAS domain-containing protein</fullName>
    </recommendedName>
</protein>
<comment type="caution">
    <text evidence="2">The sequence shown here is derived from an EMBL/GenBank/DDBJ whole genome shotgun (WGS) entry which is preliminary data.</text>
</comment>
<dbReference type="AlphaFoldDB" id="A0A9W7YAH6"/>
<feature type="region of interest" description="Disordered" evidence="1">
    <location>
        <begin position="137"/>
        <end position="156"/>
    </location>
</feature>
<dbReference type="OrthoDB" id="5571962at2759"/>
<accession>A0A9W7YAH6</accession>
<organism evidence="2 3">
    <name type="scientific">Coemansia biformis</name>
    <dbReference type="NCBI Taxonomy" id="1286918"/>
    <lineage>
        <taxon>Eukaryota</taxon>
        <taxon>Fungi</taxon>
        <taxon>Fungi incertae sedis</taxon>
        <taxon>Zoopagomycota</taxon>
        <taxon>Kickxellomycotina</taxon>
        <taxon>Kickxellomycetes</taxon>
        <taxon>Kickxellales</taxon>
        <taxon>Kickxellaceae</taxon>
        <taxon>Coemansia</taxon>
    </lineage>
</organism>
<name>A0A9W7YAH6_9FUNG</name>